<name>A0A1A6C383_9GAMM</name>
<dbReference type="EMBL" id="JQSG02000003">
    <property type="protein sequence ID" value="OBS09022.1"/>
    <property type="molecule type" value="Genomic_DNA"/>
</dbReference>
<feature type="region of interest" description="Disordered" evidence="1">
    <location>
        <begin position="64"/>
        <end position="87"/>
    </location>
</feature>
<evidence type="ECO:0000313" key="3">
    <source>
        <dbReference type="EMBL" id="OBS09022.1"/>
    </source>
</evidence>
<dbReference type="PANTHER" id="PTHR34404">
    <property type="entry name" value="REGULATORY PROTEIN, FMDB FAMILY"/>
    <property type="match status" value="1"/>
</dbReference>
<gene>
    <name evidence="3" type="ORF">Thpro_021350</name>
</gene>
<dbReference type="SMART" id="SM00834">
    <property type="entry name" value="CxxC_CXXC_SSSS"/>
    <property type="match status" value="1"/>
</dbReference>
<dbReference type="OrthoDB" id="9813321at2"/>
<organism evidence="3 4">
    <name type="scientific">Acidihalobacter prosperus</name>
    <dbReference type="NCBI Taxonomy" id="160660"/>
    <lineage>
        <taxon>Bacteria</taxon>
        <taxon>Pseudomonadati</taxon>
        <taxon>Pseudomonadota</taxon>
        <taxon>Gammaproteobacteria</taxon>
        <taxon>Chromatiales</taxon>
        <taxon>Ectothiorhodospiraceae</taxon>
        <taxon>Acidihalobacter</taxon>
    </lineage>
</organism>
<evidence type="ECO:0000256" key="1">
    <source>
        <dbReference type="SAM" id="MobiDB-lite"/>
    </source>
</evidence>
<comment type="caution">
    <text evidence="3">The sequence shown here is derived from an EMBL/GenBank/DDBJ whole genome shotgun (WGS) entry which is preliminary data.</text>
</comment>
<dbReference type="InterPro" id="IPR013429">
    <property type="entry name" value="Regulatory_FmdB_Zinc_ribbon"/>
</dbReference>
<feature type="domain" description="Putative regulatory protein FmdB zinc ribbon" evidence="2">
    <location>
        <begin position="1"/>
        <end position="42"/>
    </location>
</feature>
<keyword evidence="4" id="KW-1185">Reference proteome</keyword>
<protein>
    <recommendedName>
        <fullName evidence="2">Putative regulatory protein FmdB zinc ribbon domain-containing protein</fullName>
    </recommendedName>
</protein>
<dbReference type="NCBIfam" id="TIGR02605">
    <property type="entry name" value="CxxC_CxxC_SSSS"/>
    <property type="match status" value="1"/>
</dbReference>
<dbReference type="RefSeq" id="WP_038088825.1">
    <property type="nucleotide sequence ID" value="NZ_JQSG02000003.1"/>
</dbReference>
<dbReference type="PANTHER" id="PTHR34404:SF2">
    <property type="entry name" value="CONSERVED SERINE RICH PROTEIN"/>
    <property type="match status" value="1"/>
</dbReference>
<dbReference type="AlphaFoldDB" id="A0A1A6C383"/>
<reference evidence="3 4" key="1">
    <citation type="journal article" date="2014" name="Genome Announc.">
        <title>Draft Genome Sequence of the Iron-Oxidizing, Acidophilic, and Halotolerant 'Thiobacillus prosperus' Type Strain DSM 5130.</title>
        <authorList>
            <person name="Ossandon F.J."/>
            <person name="Cardenas J.P."/>
            <person name="Corbett M."/>
            <person name="Quatrini R."/>
            <person name="Holmes D.S."/>
            <person name="Watkin E."/>
        </authorList>
    </citation>
    <scope>NUCLEOTIDE SEQUENCE [LARGE SCALE GENOMIC DNA]</scope>
    <source>
        <strain evidence="3 4">DSM 5130</strain>
    </source>
</reference>
<dbReference type="STRING" id="160660.BJI67_13110"/>
<dbReference type="Proteomes" id="UP000029273">
    <property type="component" value="Unassembled WGS sequence"/>
</dbReference>
<evidence type="ECO:0000313" key="4">
    <source>
        <dbReference type="Proteomes" id="UP000029273"/>
    </source>
</evidence>
<sequence>MPIYEYRCEACGHELEAIQRMSDAPLVECPGCGKLSLKKQISAAGFRLAGGGWYETDFKKDNKRNLAGDTASKPASKPPESKSAAPA</sequence>
<accession>A0A1A6C383</accession>
<evidence type="ECO:0000259" key="2">
    <source>
        <dbReference type="SMART" id="SM00834"/>
    </source>
</evidence>
<proteinExistence type="predicted"/>
<dbReference type="Pfam" id="PF09723">
    <property type="entry name" value="Zn_ribbon_8"/>
    <property type="match status" value="1"/>
</dbReference>